<dbReference type="AlphaFoldDB" id="A0A6C0JVH9"/>
<organism evidence="1">
    <name type="scientific">viral metagenome</name>
    <dbReference type="NCBI Taxonomy" id="1070528"/>
    <lineage>
        <taxon>unclassified sequences</taxon>
        <taxon>metagenomes</taxon>
        <taxon>organismal metagenomes</taxon>
    </lineage>
</organism>
<accession>A0A6C0JVH9</accession>
<dbReference type="EMBL" id="MN740693">
    <property type="protein sequence ID" value="QHU07908.1"/>
    <property type="molecule type" value="Genomic_DNA"/>
</dbReference>
<name>A0A6C0JVH9_9ZZZZ</name>
<reference evidence="1" key="1">
    <citation type="journal article" date="2020" name="Nature">
        <title>Giant virus diversity and host interactions through global metagenomics.</title>
        <authorList>
            <person name="Schulz F."/>
            <person name="Roux S."/>
            <person name="Paez-Espino D."/>
            <person name="Jungbluth S."/>
            <person name="Walsh D.A."/>
            <person name="Denef V.J."/>
            <person name="McMahon K.D."/>
            <person name="Konstantinidis K.T."/>
            <person name="Eloe-Fadrosh E.A."/>
            <person name="Kyrpides N.C."/>
            <person name="Woyke T."/>
        </authorList>
    </citation>
    <scope>NUCLEOTIDE SEQUENCE</scope>
    <source>
        <strain evidence="1">GVMAG-S-1041349-163</strain>
    </source>
</reference>
<proteinExistence type="predicted"/>
<protein>
    <submittedName>
        <fullName evidence="1">Uncharacterized protein</fullName>
    </submittedName>
</protein>
<evidence type="ECO:0000313" key="1">
    <source>
        <dbReference type="EMBL" id="QHU07908.1"/>
    </source>
</evidence>
<sequence>MVDKYFSDRDWYGINGDDNVIWYTRYCKRWKNRPYCENINWFFKTIFTVKNDDFFEFHSNVYKFDDNIENILIHPFICVNNVCKSLIYHDFSFSFNGYEGILFFIGDSKDTVFPRNVLESFFKRKVVERGRCLKKNIFDTVRKRIRSTSRSASRDSSSLSYLSIKKLNMNSFYDNSSIIRSLEDLTQLHDTLNGEELKLIYDYSTSDKEKEELFKKDKKSKTLNINLIDSKKINVLAGASIQVRSITNSKSYIFMLEKEYEKETNKEWKNLTICNNNGTKNVIFYVC</sequence>